<name>A0A6J6AKW6_9ZZZZ</name>
<feature type="transmembrane region" description="Helical" evidence="2">
    <location>
        <begin position="9"/>
        <end position="29"/>
    </location>
</feature>
<keyword evidence="2" id="KW-0812">Transmembrane</keyword>
<keyword evidence="2" id="KW-1133">Transmembrane helix</keyword>
<feature type="transmembrane region" description="Helical" evidence="2">
    <location>
        <begin position="66"/>
        <end position="83"/>
    </location>
</feature>
<feature type="transmembrane region" description="Helical" evidence="2">
    <location>
        <begin position="41"/>
        <end position="59"/>
    </location>
</feature>
<evidence type="ECO:0000256" key="2">
    <source>
        <dbReference type="SAM" id="Phobius"/>
    </source>
</evidence>
<evidence type="ECO:0000313" key="3">
    <source>
        <dbReference type="EMBL" id="CAB4370970.1"/>
    </source>
</evidence>
<sequence>MDNATSTSSFVRATLAAALLGAAIIHFAMVPQHMTEWAPEGIAFIVTGWVQVALAIGIVMRPKRWMLWLTVAASAAFIAAWAITRVWGAPFGPGSGIAQPRSYVDLACVALEALAVVVAVLAIWRPTFATGWRTEGLVFASIIPVALIVLATSAVASPSASHHVHGGNPCPKGEKANPELVSSDGHVHDSSACVPDIDDKGLALLTNGHHHAIRNDPLDPATQAELDRQLAITREVAAQFPTLADAAAAGYRRAGGYSPGLGVHYTHSGIAELNPAGTMTDDTLRHPQSLIYAGTEPNSPIAGFMYYSMSKIEPTGFPGTNDTWHYHSNVCVKFSAAGTDAPFGADRGDVTKEMCSAVGGVMLNTTQWMVHVWSVPGWENDSGGVFSEVNPKLGCSDGTYYRVSNEELISMPINICESGAPGDPTSDEYNQNG</sequence>
<evidence type="ECO:0000256" key="1">
    <source>
        <dbReference type="SAM" id="MobiDB-lite"/>
    </source>
</evidence>
<organism evidence="3">
    <name type="scientific">freshwater metagenome</name>
    <dbReference type="NCBI Taxonomy" id="449393"/>
    <lineage>
        <taxon>unclassified sequences</taxon>
        <taxon>metagenomes</taxon>
        <taxon>ecological metagenomes</taxon>
    </lineage>
</organism>
<protein>
    <submittedName>
        <fullName evidence="3">Unannotated protein</fullName>
    </submittedName>
</protein>
<gene>
    <name evidence="3" type="ORF">UFOPK4201_00539</name>
</gene>
<dbReference type="EMBL" id="CAEUNJ010000016">
    <property type="protein sequence ID" value="CAB4370970.1"/>
    <property type="molecule type" value="Genomic_DNA"/>
</dbReference>
<reference evidence="3" key="1">
    <citation type="submission" date="2020-05" db="EMBL/GenBank/DDBJ databases">
        <authorList>
            <person name="Chiriac C."/>
            <person name="Salcher M."/>
            <person name="Ghai R."/>
            <person name="Kavagutti S V."/>
        </authorList>
    </citation>
    <scope>NUCLEOTIDE SEQUENCE</scope>
</reference>
<keyword evidence="2" id="KW-0472">Membrane</keyword>
<dbReference type="AlphaFoldDB" id="A0A6J6AKW6"/>
<accession>A0A6J6AKW6</accession>
<feature type="transmembrane region" description="Helical" evidence="2">
    <location>
        <begin position="103"/>
        <end position="124"/>
    </location>
</feature>
<feature type="transmembrane region" description="Helical" evidence="2">
    <location>
        <begin position="136"/>
        <end position="156"/>
    </location>
</feature>
<proteinExistence type="predicted"/>
<feature type="region of interest" description="Disordered" evidence="1">
    <location>
        <begin position="161"/>
        <end position="185"/>
    </location>
</feature>